<organism evidence="2 3">
    <name type="scientific">Araneus ventricosus</name>
    <name type="common">Orbweaver spider</name>
    <name type="synonym">Epeira ventricosa</name>
    <dbReference type="NCBI Taxonomy" id="182803"/>
    <lineage>
        <taxon>Eukaryota</taxon>
        <taxon>Metazoa</taxon>
        <taxon>Ecdysozoa</taxon>
        <taxon>Arthropoda</taxon>
        <taxon>Chelicerata</taxon>
        <taxon>Arachnida</taxon>
        <taxon>Araneae</taxon>
        <taxon>Araneomorphae</taxon>
        <taxon>Entelegynae</taxon>
        <taxon>Araneoidea</taxon>
        <taxon>Araneidae</taxon>
        <taxon>Araneus</taxon>
    </lineage>
</organism>
<comment type="caution">
    <text evidence="2">The sequence shown here is derived from an EMBL/GenBank/DDBJ whole genome shotgun (WGS) entry which is preliminary data.</text>
</comment>
<sequence>MIRKRSVGNEADGLRRARERSDQRQNSLNQRRQNRVNSQTEVNIMEVNEHCTLATLPLCTHHLAPFFVSASVLRAPLGQLGSGSVNALRGIS</sequence>
<gene>
    <name evidence="2" type="ORF">AVEN_90177_1</name>
</gene>
<proteinExistence type="predicted"/>
<name>A0A4Y2SA34_ARAVE</name>
<dbReference type="AlphaFoldDB" id="A0A4Y2SA34"/>
<keyword evidence="3" id="KW-1185">Reference proteome</keyword>
<evidence type="ECO:0000313" key="2">
    <source>
        <dbReference type="EMBL" id="GBN84927.1"/>
    </source>
</evidence>
<dbReference type="EMBL" id="BGPR01020546">
    <property type="protein sequence ID" value="GBN84927.1"/>
    <property type="molecule type" value="Genomic_DNA"/>
</dbReference>
<reference evidence="2 3" key="1">
    <citation type="journal article" date="2019" name="Sci. Rep.">
        <title>Orb-weaving spider Araneus ventricosus genome elucidates the spidroin gene catalogue.</title>
        <authorList>
            <person name="Kono N."/>
            <person name="Nakamura H."/>
            <person name="Ohtoshi R."/>
            <person name="Moran D.A.P."/>
            <person name="Shinohara A."/>
            <person name="Yoshida Y."/>
            <person name="Fujiwara M."/>
            <person name="Mori M."/>
            <person name="Tomita M."/>
            <person name="Arakawa K."/>
        </authorList>
    </citation>
    <scope>NUCLEOTIDE SEQUENCE [LARGE SCALE GENOMIC DNA]</scope>
</reference>
<feature type="compositionally biased region" description="Low complexity" evidence="1">
    <location>
        <begin position="24"/>
        <end position="39"/>
    </location>
</feature>
<evidence type="ECO:0000313" key="3">
    <source>
        <dbReference type="Proteomes" id="UP000499080"/>
    </source>
</evidence>
<protein>
    <submittedName>
        <fullName evidence="2">Uncharacterized protein</fullName>
    </submittedName>
</protein>
<evidence type="ECO:0000256" key="1">
    <source>
        <dbReference type="SAM" id="MobiDB-lite"/>
    </source>
</evidence>
<accession>A0A4Y2SA34</accession>
<feature type="compositionally biased region" description="Basic and acidic residues" evidence="1">
    <location>
        <begin position="12"/>
        <end position="23"/>
    </location>
</feature>
<dbReference type="Proteomes" id="UP000499080">
    <property type="component" value="Unassembled WGS sequence"/>
</dbReference>
<feature type="region of interest" description="Disordered" evidence="1">
    <location>
        <begin position="1"/>
        <end position="40"/>
    </location>
</feature>